<name>A0A011V5T5_RUMAL</name>
<evidence type="ECO:0000313" key="6">
    <source>
        <dbReference type="EMBL" id="EXM40877.1"/>
    </source>
</evidence>
<dbReference type="AlphaFoldDB" id="A0A011V5T5"/>
<dbReference type="GO" id="GO:0046872">
    <property type="term" value="F:metal ion binding"/>
    <property type="evidence" value="ECO:0007669"/>
    <property type="project" value="InterPro"/>
</dbReference>
<evidence type="ECO:0000313" key="7">
    <source>
        <dbReference type="Proteomes" id="UP000021369"/>
    </source>
</evidence>
<dbReference type="SUPFAM" id="SSF52440">
    <property type="entry name" value="PreATP-grasp domain"/>
    <property type="match status" value="1"/>
</dbReference>
<dbReference type="GO" id="GO:0005524">
    <property type="term" value="F:ATP binding"/>
    <property type="evidence" value="ECO:0007669"/>
    <property type="project" value="UniProtKB-UniRule"/>
</dbReference>
<evidence type="ECO:0000256" key="3">
    <source>
        <dbReference type="ARBA" id="ARBA00022840"/>
    </source>
</evidence>
<dbReference type="InterPro" id="IPR016185">
    <property type="entry name" value="PreATP-grasp_dom_sf"/>
</dbReference>
<evidence type="ECO:0000259" key="5">
    <source>
        <dbReference type="PROSITE" id="PS50975"/>
    </source>
</evidence>
<dbReference type="SUPFAM" id="SSF56059">
    <property type="entry name" value="Glutathione synthetase ATP-binding domain-like"/>
    <property type="match status" value="1"/>
</dbReference>
<evidence type="ECO:0000256" key="4">
    <source>
        <dbReference type="PROSITE-ProRule" id="PRU00409"/>
    </source>
</evidence>
<feature type="domain" description="ATP-grasp" evidence="5">
    <location>
        <begin position="106"/>
        <end position="308"/>
    </location>
</feature>
<dbReference type="PROSITE" id="PS50975">
    <property type="entry name" value="ATP_GRASP"/>
    <property type="match status" value="1"/>
</dbReference>
<evidence type="ECO:0000256" key="2">
    <source>
        <dbReference type="ARBA" id="ARBA00022741"/>
    </source>
</evidence>
<dbReference type="PATRIC" id="fig|1341156.4.peg.550"/>
<sequence length="425" mass="47655">MDLKGKRLLILGATTVEIEIINEAKKLGVYTIVTDNHTDWSLAPAKYVADEAYDLSWSDMDALEKLCRERNVDGCLAGYSERRVECLTELCKRMGFYCYTEGADLGTIFSKDKFREACINAGIPATSAYDIHDENISFPVIVKPVDNAGSRGVSVCKDREELNKAYENACKSSISGRAIIEEFLDGDDPRYEPVFFYTIHNGTATLSNSLDRIMVDFGFGEGIIKQAVGNVYPSRYLESFIEKQDAQYRELFRSLGMKNGYALMQGKMKNGNFVTVDLGYRLEGSLTFHYSDFINGMNVIQMMIRHALTGTMGDDSIINEKDDPRLDKTGVTLTLLATKGTIASISGLDEIKNEKCVIYVCPKMKVGTVCKLPADYSQVFARIYMCSDDKQELRDTIEKIYSTVKVLDEEGNNMLIGRYDADELK</sequence>
<dbReference type="Gene3D" id="3.30.1490.20">
    <property type="entry name" value="ATP-grasp fold, A domain"/>
    <property type="match status" value="1"/>
</dbReference>
<dbReference type="Gene3D" id="3.30.470.20">
    <property type="entry name" value="ATP-grasp fold, B domain"/>
    <property type="match status" value="1"/>
</dbReference>
<dbReference type="Proteomes" id="UP000021369">
    <property type="component" value="Unassembled WGS sequence"/>
</dbReference>
<dbReference type="RefSeq" id="WP_037285282.1">
    <property type="nucleotide sequence ID" value="NZ_JEOB01000001.1"/>
</dbReference>
<gene>
    <name evidence="6" type="ORF">RASY3_04180</name>
</gene>
<evidence type="ECO:0000256" key="1">
    <source>
        <dbReference type="ARBA" id="ARBA00022598"/>
    </source>
</evidence>
<dbReference type="InterPro" id="IPR013815">
    <property type="entry name" value="ATP_grasp_subdomain_1"/>
</dbReference>
<dbReference type="InterPro" id="IPR011761">
    <property type="entry name" value="ATP-grasp"/>
</dbReference>
<comment type="caution">
    <text evidence="6">The sequence shown here is derived from an EMBL/GenBank/DDBJ whole genome shotgun (WGS) entry which is preliminary data.</text>
</comment>
<keyword evidence="2 4" id="KW-0547">Nucleotide-binding</keyword>
<protein>
    <submittedName>
        <fullName evidence="6">Carbamoyl-phosphate-synthetase</fullName>
    </submittedName>
</protein>
<keyword evidence="7" id="KW-1185">Reference proteome</keyword>
<keyword evidence="1" id="KW-0436">Ligase</keyword>
<dbReference type="Pfam" id="PF13535">
    <property type="entry name" value="ATP-grasp_4"/>
    <property type="match status" value="1"/>
</dbReference>
<dbReference type="PANTHER" id="PTHR43585">
    <property type="entry name" value="FUMIPYRROLE BIOSYNTHESIS PROTEIN C"/>
    <property type="match status" value="1"/>
</dbReference>
<dbReference type="EMBL" id="JEOB01000001">
    <property type="protein sequence ID" value="EXM40877.1"/>
    <property type="molecule type" value="Genomic_DNA"/>
</dbReference>
<dbReference type="OrthoDB" id="9803907at2"/>
<keyword evidence="3 4" id="KW-0067">ATP-binding</keyword>
<dbReference type="GO" id="GO:0016874">
    <property type="term" value="F:ligase activity"/>
    <property type="evidence" value="ECO:0007669"/>
    <property type="project" value="UniProtKB-KW"/>
</dbReference>
<reference evidence="6 7" key="1">
    <citation type="submission" date="2013-06" db="EMBL/GenBank/DDBJ databases">
        <title>Rumen cellulosomics: divergent fiber-degrading strategies revealed by comparative genome-wide analysis of six Ruminococcal strains.</title>
        <authorList>
            <person name="Dassa B."/>
            <person name="Borovok I."/>
            <person name="Lamed R."/>
            <person name="Flint H."/>
            <person name="Yeoman C.J."/>
            <person name="White B."/>
            <person name="Bayer E.A."/>
        </authorList>
    </citation>
    <scope>NUCLEOTIDE SEQUENCE [LARGE SCALE GENOMIC DNA]</scope>
    <source>
        <strain evidence="6 7">SY3</strain>
    </source>
</reference>
<dbReference type="InterPro" id="IPR052032">
    <property type="entry name" value="ATP-dep_AA_Ligase"/>
</dbReference>
<proteinExistence type="predicted"/>
<organism evidence="6 7">
    <name type="scientific">Ruminococcus albus SY3</name>
    <dbReference type="NCBI Taxonomy" id="1341156"/>
    <lineage>
        <taxon>Bacteria</taxon>
        <taxon>Bacillati</taxon>
        <taxon>Bacillota</taxon>
        <taxon>Clostridia</taxon>
        <taxon>Eubacteriales</taxon>
        <taxon>Oscillospiraceae</taxon>
        <taxon>Ruminococcus</taxon>
    </lineage>
</organism>
<dbReference type="Gene3D" id="3.40.50.20">
    <property type="match status" value="1"/>
</dbReference>
<accession>A0A011V5T5</accession>
<dbReference type="PANTHER" id="PTHR43585:SF2">
    <property type="entry name" value="ATP-GRASP ENZYME FSQD"/>
    <property type="match status" value="1"/>
</dbReference>